<protein>
    <submittedName>
        <fullName evidence="4">Acetyltransferase (GNAT) family protein</fullName>
    </submittedName>
</protein>
<keyword evidence="5" id="KW-1185">Reference proteome</keyword>
<dbReference type="CDD" id="cd04301">
    <property type="entry name" value="NAT_SF"/>
    <property type="match status" value="1"/>
</dbReference>
<keyword evidence="2" id="KW-0012">Acyltransferase</keyword>
<dbReference type="AlphaFoldDB" id="A0A4R2D1U8"/>
<dbReference type="EMBL" id="SLVX01000001">
    <property type="protein sequence ID" value="TCN48338.1"/>
    <property type="molecule type" value="Genomic_DNA"/>
</dbReference>
<evidence type="ECO:0000259" key="3">
    <source>
        <dbReference type="PROSITE" id="PS51186"/>
    </source>
</evidence>
<sequence length="166" mass="18084">MQPAWTTRTPGPSEIEALAQLWFDGWQDAHAAVLPAALARLRTRQSFADRLSAMLADVRVIGEPGAPLGFCAIRHDELDQLFVAPAGRGRGVAAALVADAERRLAADGVAIAWLACAIGNHRAARFYEKCGWHLAATVVQRLDTIEGPFDLEVWRYEKRLSPAVAD</sequence>
<evidence type="ECO:0000256" key="1">
    <source>
        <dbReference type="ARBA" id="ARBA00022679"/>
    </source>
</evidence>
<dbReference type="GO" id="GO:0016747">
    <property type="term" value="F:acyltransferase activity, transferring groups other than amino-acyl groups"/>
    <property type="evidence" value="ECO:0007669"/>
    <property type="project" value="InterPro"/>
</dbReference>
<dbReference type="InterPro" id="IPR050832">
    <property type="entry name" value="Bact_Acetyltransf"/>
</dbReference>
<feature type="domain" description="N-acetyltransferase" evidence="3">
    <location>
        <begin position="13"/>
        <end position="161"/>
    </location>
</feature>
<name>A0A4R2D1U8_SHIGR</name>
<evidence type="ECO:0000256" key="2">
    <source>
        <dbReference type="ARBA" id="ARBA00023315"/>
    </source>
</evidence>
<dbReference type="Gene3D" id="3.40.630.30">
    <property type="match status" value="1"/>
</dbReference>
<proteinExistence type="predicted"/>
<organism evidence="4 5">
    <name type="scientific">Shinella granuli</name>
    <dbReference type="NCBI Taxonomy" id="323621"/>
    <lineage>
        <taxon>Bacteria</taxon>
        <taxon>Pseudomonadati</taxon>
        <taxon>Pseudomonadota</taxon>
        <taxon>Alphaproteobacteria</taxon>
        <taxon>Hyphomicrobiales</taxon>
        <taxon>Rhizobiaceae</taxon>
        <taxon>Shinella</taxon>
    </lineage>
</organism>
<evidence type="ECO:0000313" key="5">
    <source>
        <dbReference type="Proteomes" id="UP000295351"/>
    </source>
</evidence>
<dbReference type="SUPFAM" id="SSF55729">
    <property type="entry name" value="Acyl-CoA N-acyltransferases (Nat)"/>
    <property type="match status" value="1"/>
</dbReference>
<dbReference type="InterPro" id="IPR000182">
    <property type="entry name" value="GNAT_dom"/>
</dbReference>
<dbReference type="RefSeq" id="WP_133032689.1">
    <property type="nucleotide sequence ID" value="NZ_BAABEI010000012.1"/>
</dbReference>
<reference evidence="4 5" key="1">
    <citation type="submission" date="2019-03" db="EMBL/GenBank/DDBJ databases">
        <title>Genomic Encyclopedia of Type Strains, Phase IV (KMG-IV): sequencing the most valuable type-strain genomes for metagenomic binning, comparative biology and taxonomic classification.</title>
        <authorList>
            <person name="Goeker M."/>
        </authorList>
    </citation>
    <scope>NUCLEOTIDE SEQUENCE [LARGE SCALE GENOMIC DNA]</scope>
    <source>
        <strain evidence="4 5">DSM 18401</strain>
    </source>
</reference>
<evidence type="ECO:0000313" key="4">
    <source>
        <dbReference type="EMBL" id="TCN48338.1"/>
    </source>
</evidence>
<dbReference type="PANTHER" id="PTHR43877:SF2">
    <property type="entry name" value="AMINOALKYLPHOSPHONATE N-ACETYLTRANSFERASE-RELATED"/>
    <property type="match status" value="1"/>
</dbReference>
<dbReference type="InterPro" id="IPR016181">
    <property type="entry name" value="Acyl_CoA_acyltransferase"/>
</dbReference>
<comment type="caution">
    <text evidence="4">The sequence shown here is derived from an EMBL/GenBank/DDBJ whole genome shotgun (WGS) entry which is preliminary data.</text>
</comment>
<keyword evidence="1 4" id="KW-0808">Transferase</keyword>
<dbReference type="PROSITE" id="PS51186">
    <property type="entry name" value="GNAT"/>
    <property type="match status" value="1"/>
</dbReference>
<dbReference type="PANTHER" id="PTHR43877">
    <property type="entry name" value="AMINOALKYLPHOSPHONATE N-ACETYLTRANSFERASE-RELATED-RELATED"/>
    <property type="match status" value="1"/>
</dbReference>
<accession>A0A4R2D1U8</accession>
<gene>
    <name evidence="4" type="ORF">EV665_10170</name>
</gene>
<dbReference type="Proteomes" id="UP000295351">
    <property type="component" value="Unassembled WGS sequence"/>
</dbReference>
<dbReference type="Pfam" id="PF00583">
    <property type="entry name" value="Acetyltransf_1"/>
    <property type="match status" value="1"/>
</dbReference>